<dbReference type="Proteomes" id="UP000002279">
    <property type="component" value="Unplaced"/>
</dbReference>
<keyword evidence="4" id="KW-0342">GTP-binding</keyword>
<reference evidence="12" key="1">
    <citation type="submission" date="2025-08" db="UniProtKB">
        <authorList>
            <consortium name="Ensembl"/>
        </authorList>
    </citation>
    <scope>IDENTIFICATION</scope>
    <source>
        <strain evidence="12">Glennie</strain>
    </source>
</reference>
<dbReference type="GO" id="GO:0022408">
    <property type="term" value="P:negative regulation of cell-cell adhesion"/>
    <property type="evidence" value="ECO:0007669"/>
    <property type="project" value="Ensembl"/>
</dbReference>
<dbReference type="InterPro" id="IPR005225">
    <property type="entry name" value="Small_GTP-bd"/>
</dbReference>
<evidence type="ECO:0000256" key="6">
    <source>
        <dbReference type="ARBA" id="ARBA00064995"/>
    </source>
</evidence>
<protein>
    <recommendedName>
        <fullName evidence="7">GTP-binding protein 4</fullName>
    </recommendedName>
    <alternativeName>
        <fullName evidence="9">Chronic renal failure gene protein</fullName>
    </alternativeName>
    <alternativeName>
        <fullName evidence="8">Nucleolar GTP-binding protein 1</fullName>
    </alternativeName>
</protein>
<dbReference type="GO" id="GO:0048471">
    <property type="term" value="C:perinuclear region of cytoplasm"/>
    <property type="evidence" value="ECO:0007669"/>
    <property type="project" value="Ensembl"/>
</dbReference>
<evidence type="ECO:0000256" key="10">
    <source>
        <dbReference type="SAM" id="MobiDB-lite"/>
    </source>
</evidence>
<feature type="compositionally biased region" description="Basic residues" evidence="10">
    <location>
        <begin position="733"/>
        <end position="750"/>
    </location>
</feature>
<organism evidence="12 13">
    <name type="scientific">Ornithorhynchus anatinus</name>
    <name type="common">Duckbill platypus</name>
    <dbReference type="NCBI Taxonomy" id="9258"/>
    <lineage>
        <taxon>Eukaryota</taxon>
        <taxon>Metazoa</taxon>
        <taxon>Chordata</taxon>
        <taxon>Craniata</taxon>
        <taxon>Vertebrata</taxon>
        <taxon>Euteleostomi</taxon>
        <taxon>Mammalia</taxon>
        <taxon>Monotremata</taxon>
        <taxon>Ornithorhynchidae</taxon>
        <taxon>Ornithorhynchus</taxon>
    </lineage>
</organism>
<evidence type="ECO:0000313" key="13">
    <source>
        <dbReference type="Proteomes" id="UP000002279"/>
    </source>
</evidence>
<keyword evidence="3" id="KW-0547">Nucleotide-binding</keyword>
<comment type="subcellular location">
    <subcellularLocation>
        <location evidence="1">Nucleus</location>
        <location evidence="1">Nucleolus</location>
    </subcellularLocation>
</comment>
<dbReference type="GO" id="GO:0010972">
    <property type="term" value="P:negative regulation of G2/M transition of mitotic cell cycle"/>
    <property type="evidence" value="ECO:0007669"/>
    <property type="project" value="Ensembl"/>
</dbReference>
<dbReference type="FunFam" id="1.20.120.1190:FF:000001">
    <property type="entry name" value="Nucleolar GTP-binding protein 1"/>
    <property type="match status" value="1"/>
</dbReference>
<reference evidence="12" key="2">
    <citation type="submission" date="2025-09" db="UniProtKB">
        <authorList>
            <consortium name="Ensembl"/>
        </authorList>
    </citation>
    <scope>IDENTIFICATION</scope>
    <source>
        <strain evidence="12">Glennie</strain>
    </source>
</reference>
<feature type="domain" description="OBG-type G" evidence="11">
    <location>
        <begin position="318"/>
        <end position="489"/>
    </location>
</feature>
<evidence type="ECO:0000256" key="1">
    <source>
        <dbReference type="ARBA" id="ARBA00004604"/>
    </source>
</evidence>
<evidence type="ECO:0000313" key="12">
    <source>
        <dbReference type="Ensembl" id="ENSOANP00000009717.2"/>
    </source>
</evidence>
<keyword evidence="5" id="KW-0539">Nucleus</keyword>
<keyword evidence="13" id="KW-1185">Reference proteome</keyword>
<feature type="compositionally biased region" description="Gly residues" evidence="10">
    <location>
        <begin position="86"/>
        <end position="95"/>
    </location>
</feature>
<dbReference type="Pfam" id="PF08155">
    <property type="entry name" value="NOGCT"/>
    <property type="match status" value="1"/>
</dbReference>
<dbReference type="Ensembl" id="ENSOANT00000009719.2">
    <property type="protein sequence ID" value="ENSOANP00000009717.2"/>
    <property type="gene ID" value="ENSOANG00000006095.3"/>
</dbReference>
<evidence type="ECO:0000256" key="3">
    <source>
        <dbReference type="ARBA" id="ARBA00022741"/>
    </source>
</evidence>
<dbReference type="eggNOG" id="KOG1490">
    <property type="taxonomic scope" value="Eukaryota"/>
</dbReference>
<dbReference type="FunCoup" id="F6WV58">
    <property type="interactions" value="3915"/>
</dbReference>
<dbReference type="Gene3D" id="3.40.50.300">
    <property type="entry name" value="P-loop containing nucleotide triphosphate hydrolases"/>
    <property type="match status" value="1"/>
</dbReference>
<dbReference type="OMA" id="EWKNDVM"/>
<dbReference type="GO" id="GO:0005730">
    <property type="term" value="C:nucleolus"/>
    <property type="evidence" value="ECO:0000318"/>
    <property type="project" value="GO_Central"/>
</dbReference>
<dbReference type="GO" id="GO:0008156">
    <property type="term" value="P:negative regulation of DNA replication"/>
    <property type="evidence" value="ECO:0007669"/>
    <property type="project" value="Ensembl"/>
</dbReference>
<sequence length="780" mass="90045">MWDRDHVQPDYLVIISTQHLERCLEPSKRLRNIIIIFIYYYYHDDDDDDYNHYFLLPSSVLQRPLGARAPGRGLQRGPWAARGRCRGGGGVGEGGSDAASRPRKEEVSRVTQQAKLPFLPAPPRPEVPPPSSSSAAGRGGWSGGEGAAIMALYNFKKIMVVPTAKDFIDLTLSKTQRKTPTVIHKHYQIHRIRQFYMRKVKFTQQNYHDRLTQILTDFPKLDDIHPFYADLMNVLYDKDHYKLALGQINIAKNLVDNVAKDYVRLMKYGDSLYRCKQLKRAALGRMCTIVKRQKQSLEYLEQVRQHLSRLPTIDPNTRTLLLCGYPNVGKSSFINKVTRADVDVQPYAFTTKSLFVGHMDYKYLRWQVVDTPGILDHPLEDRNTIEMQAITALAHLRAAVLFVMDVSEQCGHSLEDQLELFQNIKPLFANKPLIIVANKCDVKRISELSEDEQKIFANLEAEGLSVIETSTLTEEGVIKVKTEACDRLLTHRVETKMKGNKVNEVLNRLHLAVPSKRDNKERPPFIPDGVVARKKRMDVDMPKRKRERDLELEMGDDYILDLQKYWDLMNSSEKYDKIPEIWEGHNIADYIDPDIMKKLEDLEEEEELRKAAGEYDSESESEDEEMMEIRQLAQQIREKKKLKILQSKEKDKQGPRMPRTAKKVQRKTLENEMRSLGIDMDGKDDAHYARRSRSVTRKRKREESVPPTSLARSRSSSRPPRDVSGLRDVTMVKKAKTIMRKAQKKMNRLGKKGEADRHVFDLKPKHLLSGKRKQGTKSRR</sequence>
<dbReference type="InterPro" id="IPR031167">
    <property type="entry name" value="G_OBG"/>
</dbReference>
<dbReference type="GO" id="GO:0042273">
    <property type="term" value="P:ribosomal large subunit biogenesis"/>
    <property type="evidence" value="ECO:0000318"/>
    <property type="project" value="GO_Central"/>
</dbReference>
<dbReference type="CDD" id="cd01897">
    <property type="entry name" value="NOG"/>
    <property type="match status" value="1"/>
</dbReference>
<dbReference type="GO" id="GO:0000463">
    <property type="term" value="P:maturation of LSU-rRNA from tricistronic rRNA transcript (SSU-rRNA, 5.8S rRNA, LSU-rRNA)"/>
    <property type="evidence" value="ECO:0007669"/>
    <property type="project" value="Ensembl"/>
</dbReference>
<comment type="subunit">
    <text evidence="6">Associates with pre-60S ribosomal particles. Interacts with MINAS-60 (product of an alternative open reading frame of RBM10).</text>
</comment>
<dbReference type="SUPFAM" id="SSF52540">
    <property type="entry name" value="P-loop containing nucleoside triphosphate hydrolases"/>
    <property type="match status" value="1"/>
</dbReference>
<feature type="region of interest" description="Disordered" evidence="10">
    <location>
        <begin position="72"/>
        <end position="139"/>
    </location>
</feature>
<evidence type="ECO:0000256" key="5">
    <source>
        <dbReference type="ARBA" id="ARBA00023242"/>
    </source>
</evidence>
<dbReference type="FunFam" id="3.40.50.300:FF:000496">
    <property type="entry name" value="Nucleolar GTP-binding protein 1"/>
    <property type="match status" value="1"/>
</dbReference>
<feature type="compositionally biased region" description="Basic residues" evidence="10">
    <location>
        <begin position="689"/>
        <end position="700"/>
    </location>
</feature>
<accession>F6WV58</accession>
<dbReference type="GO" id="GO:0050821">
    <property type="term" value="P:protein stabilization"/>
    <property type="evidence" value="ECO:0007669"/>
    <property type="project" value="Ensembl"/>
</dbReference>
<feature type="compositionally biased region" description="Basic residues" evidence="10">
    <location>
        <begin position="765"/>
        <end position="780"/>
    </location>
</feature>
<dbReference type="InParanoid" id="F6WV58"/>
<dbReference type="GO" id="GO:0003723">
    <property type="term" value="F:RNA binding"/>
    <property type="evidence" value="ECO:0000318"/>
    <property type="project" value="GO_Central"/>
</dbReference>
<feature type="region of interest" description="Disordered" evidence="10">
    <location>
        <begin position="644"/>
        <end position="780"/>
    </location>
</feature>
<dbReference type="Bgee" id="ENSOANG00000006095">
    <property type="expression patterns" value="Expressed in fibroblast and 8 other cell types or tissues"/>
</dbReference>
<dbReference type="InterPro" id="IPR006073">
    <property type="entry name" value="GTP-bd"/>
</dbReference>
<dbReference type="HOGENOM" id="CLU_011784_4_1_1"/>
<dbReference type="GO" id="GO:0030336">
    <property type="term" value="P:negative regulation of cell migration"/>
    <property type="evidence" value="ECO:0007669"/>
    <property type="project" value="Ensembl"/>
</dbReference>
<dbReference type="InterPro" id="IPR041623">
    <property type="entry name" value="NOG1_N"/>
</dbReference>
<dbReference type="GO" id="GO:1990275">
    <property type="term" value="F:preribosome binding"/>
    <property type="evidence" value="ECO:0007669"/>
    <property type="project" value="Ensembl"/>
</dbReference>
<evidence type="ECO:0000256" key="2">
    <source>
        <dbReference type="ARBA" id="ARBA00022517"/>
    </source>
</evidence>
<dbReference type="GO" id="GO:0005829">
    <property type="term" value="C:cytosol"/>
    <property type="evidence" value="ECO:0007669"/>
    <property type="project" value="Ensembl"/>
</dbReference>
<dbReference type="PRINTS" id="PR00326">
    <property type="entry name" value="GTP1OBG"/>
</dbReference>
<proteinExistence type="predicted"/>
<name>F6WV58_ORNAN</name>
<dbReference type="GO" id="GO:0003924">
    <property type="term" value="F:GTPase activity"/>
    <property type="evidence" value="ECO:0000318"/>
    <property type="project" value="GO_Central"/>
</dbReference>
<dbReference type="GO" id="GO:0005525">
    <property type="term" value="F:GTP binding"/>
    <property type="evidence" value="ECO:0007669"/>
    <property type="project" value="UniProtKB-KW"/>
</dbReference>
<dbReference type="Pfam" id="PF06858">
    <property type="entry name" value="NOG1"/>
    <property type="match status" value="1"/>
</dbReference>
<evidence type="ECO:0000256" key="4">
    <source>
        <dbReference type="ARBA" id="ARBA00023134"/>
    </source>
</evidence>
<dbReference type="GO" id="GO:0008285">
    <property type="term" value="P:negative regulation of cell population proliferation"/>
    <property type="evidence" value="ECO:0007669"/>
    <property type="project" value="Ensembl"/>
</dbReference>
<evidence type="ECO:0000256" key="7">
    <source>
        <dbReference type="ARBA" id="ARBA00071972"/>
    </source>
</evidence>
<dbReference type="Pfam" id="PF17835">
    <property type="entry name" value="NOG1_N"/>
    <property type="match status" value="1"/>
</dbReference>
<dbReference type="AlphaFoldDB" id="F6WV58"/>
<evidence type="ECO:0000256" key="9">
    <source>
        <dbReference type="ARBA" id="ARBA00080811"/>
    </source>
</evidence>
<dbReference type="GeneTree" id="ENSGT00390000018475"/>
<evidence type="ECO:0000259" key="11">
    <source>
        <dbReference type="PROSITE" id="PS51710"/>
    </source>
</evidence>
<dbReference type="GO" id="GO:0005654">
    <property type="term" value="C:nucleoplasm"/>
    <property type="evidence" value="ECO:0007669"/>
    <property type="project" value="Ensembl"/>
</dbReference>
<dbReference type="GO" id="GO:0031965">
    <property type="term" value="C:nuclear membrane"/>
    <property type="evidence" value="ECO:0007669"/>
    <property type="project" value="Ensembl"/>
</dbReference>
<dbReference type="Gene3D" id="1.20.120.1190">
    <property type="match status" value="1"/>
</dbReference>
<dbReference type="NCBIfam" id="TIGR00231">
    <property type="entry name" value="small_GTP"/>
    <property type="match status" value="1"/>
</dbReference>
<dbReference type="InterPro" id="IPR027417">
    <property type="entry name" value="P-loop_NTPase"/>
</dbReference>
<dbReference type="GO" id="GO:0031397">
    <property type="term" value="P:negative regulation of protein ubiquitination"/>
    <property type="evidence" value="ECO:0007669"/>
    <property type="project" value="Ensembl"/>
</dbReference>
<evidence type="ECO:0000256" key="8">
    <source>
        <dbReference type="ARBA" id="ARBA00080024"/>
    </source>
</evidence>
<keyword evidence="2" id="KW-0690">Ribosome biogenesis</keyword>
<dbReference type="PROSITE" id="PS51710">
    <property type="entry name" value="G_OBG"/>
    <property type="match status" value="1"/>
</dbReference>
<dbReference type="PANTHER" id="PTHR45759">
    <property type="entry name" value="NUCLEOLAR GTP-BINDING PROTEIN 1"/>
    <property type="match status" value="1"/>
</dbReference>
<dbReference type="STRING" id="9258.ENSOANP00000009717"/>
<feature type="compositionally biased region" description="Pro residues" evidence="10">
    <location>
        <begin position="119"/>
        <end position="131"/>
    </location>
</feature>
<dbReference type="InterPro" id="IPR012973">
    <property type="entry name" value="NOG_C"/>
</dbReference>
<dbReference type="InterPro" id="IPR010674">
    <property type="entry name" value="NOG1_Rossman_fold_dom"/>
</dbReference>
<feature type="compositionally biased region" description="Basic and acidic residues" evidence="10">
    <location>
        <begin position="751"/>
        <end position="764"/>
    </location>
</feature>
<gene>
    <name evidence="12" type="primary">GTPBP4</name>
</gene>